<comment type="caution">
    <text evidence="1">The sequence shown here is derived from an EMBL/GenBank/DDBJ whole genome shotgun (WGS) entry which is preliminary data.</text>
</comment>
<organism evidence="1 2">
    <name type="scientific">Vermiconidia calcicola</name>
    <dbReference type="NCBI Taxonomy" id="1690605"/>
    <lineage>
        <taxon>Eukaryota</taxon>
        <taxon>Fungi</taxon>
        <taxon>Dikarya</taxon>
        <taxon>Ascomycota</taxon>
        <taxon>Pezizomycotina</taxon>
        <taxon>Dothideomycetes</taxon>
        <taxon>Dothideomycetidae</taxon>
        <taxon>Mycosphaerellales</taxon>
        <taxon>Extremaceae</taxon>
        <taxon>Vermiconidia</taxon>
    </lineage>
</organism>
<sequence length="290" mass="32587">MPTAATSINNGPTHAEQASPFFKLAGEVRNDVYRFCLTSELPVDVAKGLVARTVLLRVCKQIRSEAESIFYGENTFRITYINQTRSKYAMAWADTLSRENASRLPRLIIKLKLSKALKKAIDCFHSHSYTPAIRQVAVKGLTTAQVSVAEGMSSIVAALRLPLCKVKLEKPTVGEPRKGQVEDLCQLFADMVECETRHRLKLEPMYERVATLRSLHADAVRHQQECGNKLQAACPAYLELTKVNTTRDKEDEGKRGSKELLLQLGGSILFTVCFCWWFCVWLQDAMARAF</sequence>
<evidence type="ECO:0000313" key="2">
    <source>
        <dbReference type="Proteomes" id="UP001281147"/>
    </source>
</evidence>
<evidence type="ECO:0000313" key="1">
    <source>
        <dbReference type="EMBL" id="KAK3698113.1"/>
    </source>
</evidence>
<protein>
    <submittedName>
        <fullName evidence="1">Uncharacterized protein</fullName>
    </submittedName>
</protein>
<reference evidence="1" key="1">
    <citation type="submission" date="2023-07" db="EMBL/GenBank/DDBJ databases">
        <title>Black Yeasts Isolated from many extreme environments.</title>
        <authorList>
            <person name="Coleine C."/>
            <person name="Stajich J.E."/>
            <person name="Selbmann L."/>
        </authorList>
    </citation>
    <scope>NUCLEOTIDE SEQUENCE</scope>
    <source>
        <strain evidence="1">CCFEE 5714</strain>
    </source>
</reference>
<name>A0ACC3ML02_9PEZI</name>
<keyword evidence="2" id="KW-1185">Reference proteome</keyword>
<dbReference type="Proteomes" id="UP001281147">
    <property type="component" value="Unassembled WGS sequence"/>
</dbReference>
<accession>A0ACC3ML02</accession>
<gene>
    <name evidence="1" type="ORF">LTR37_017071</name>
</gene>
<dbReference type="EMBL" id="JAUTXU010000214">
    <property type="protein sequence ID" value="KAK3698113.1"/>
    <property type="molecule type" value="Genomic_DNA"/>
</dbReference>
<proteinExistence type="predicted"/>